<accession>A0A382H796</accession>
<evidence type="ECO:0000313" key="1">
    <source>
        <dbReference type="EMBL" id="SVB82653.1"/>
    </source>
</evidence>
<evidence type="ECO:0008006" key="2">
    <source>
        <dbReference type="Google" id="ProtNLM"/>
    </source>
</evidence>
<reference evidence="1" key="1">
    <citation type="submission" date="2018-05" db="EMBL/GenBank/DDBJ databases">
        <authorList>
            <person name="Lanie J.A."/>
            <person name="Ng W.-L."/>
            <person name="Kazmierczak K.M."/>
            <person name="Andrzejewski T.M."/>
            <person name="Davidsen T.M."/>
            <person name="Wayne K.J."/>
            <person name="Tettelin H."/>
            <person name="Glass J.I."/>
            <person name="Rusch D."/>
            <person name="Podicherti R."/>
            <person name="Tsui H.-C.T."/>
            <person name="Winkler M.E."/>
        </authorList>
    </citation>
    <scope>NUCLEOTIDE SEQUENCE</scope>
</reference>
<dbReference type="Gene3D" id="2.60.120.620">
    <property type="entry name" value="q2cbj1_9rhob like domain"/>
    <property type="match status" value="1"/>
</dbReference>
<organism evidence="1">
    <name type="scientific">marine metagenome</name>
    <dbReference type="NCBI Taxonomy" id="408172"/>
    <lineage>
        <taxon>unclassified sequences</taxon>
        <taxon>metagenomes</taxon>
        <taxon>ecological metagenomes</taxon>
    </lineage>
</organism>
<dbReference type="EMBL" id="UINC01059348">
    <property type="protein sequence ID" value="SVB82653.1"/>
    <property type="molecule type" value="Genomic_DNA"/>
</dbReference>
<feature type="non-terminal residue" evidence="1">
    <location>
        <position position="113"/>
    </location>
</feature>
<dbReference type="SUPFAM" id="SSF51197">
    <property type="entry name" value="Clavaminate synthase-like"/>
    <property type="match status" value="1"/>
</dbReference>
<sequence>MPLAISDEQQRQFDDDGFFLVENVLRLDEIDRLLAATDALDTCYRKTQNIGPEQAFQVRNALAQHDEFFRLVDHPVTLPLVVDVIGVNIQIRTSHMDVRPPMPEKYGYQPLGV</sequence>
<name>A0A382H796_9ZZZZ</name>
<proteinExistence type="predicted"/>
<gene>
    <name evidence="1" type="ORF">METZ01_LOCUS235507</name>
</gene>
<protein>
    <recommendedName>
        <fullName evidence="2">Phytanoyl-CoA dioxygenase</fullName>
    </recommendedName>
</protein>
<dbReference type="AlphaFoldDB" id="A0A382H796"/>